<dbReference type="SUPFAM" id="SSF52374">
    <property type="entry name" value="Nucleotidylyl transferase"/>
    <property type="match status" value="1"/>
</dbReference>
<organism evidence="10 11">
    <name type="scientific">Sugiyamaella lignohabitans</name>
    <dbReference type="NCBI Taxonomy" id="796027"/>
    <lineage>
        <taxon>Eukaryota</taxon>
        <taxon>Fungi</taxon>
        <taxon>Dikarya</taxon>
        <taxon>Ascomycota</taxon>
        <taxon>Saccharomycotina</taxon>
        <taxon>Dipodascomycetes</taxon>
        <taxon>Dipodascales</taxon>
        <taxon>Trichomonascaceae</taxon>
        <taxon>Sugiyamaella</taxon>
    </lineage>
</organism>
<evidence type="ECO:0000313" key="10">
    <source>
        <dbReference type="EMBL" id="ANB14101.1"/>
    </source>
</evidence>
<dbReference type="KEGG" id="slb:AWJ20_5058"/>
<evidence type="ECO:0000256" key="4">
    <source>
        <dbReference type="ARBA" id="ARBA00022840"/>
    </source>
</evidence>
<dbReference type="InterPro" id="IPR014729">
    <property type="entry name" value="Rossmann-like_a/b/a_fold"/>
</dbReference>
<dbReference type="InterPro" id="IPR001412">
    <property type="entry name" value="aa-tRNA-synth_I_CS"/>
</dbReference>
<evidence type="ECO:0000256" key="7">
    <source>
        <dbReference type="ARBA" id="ARBA00032665"/>
    </source>
</evidence>
<dbReference type="EMBL" id="CP014502">
    <property type="protein sequence ID" value="ANB14101.1"/>
    <property type="molecule type" value="Genomic_DNA"/>
</dbReference>
<dbReference type="GO" id="GO:0006428">
    <property type="term" value="P:isoleucyl-tRNA aminoacylation"/>
    <property type="evidence" value="ECO:0007669"/>
    <property type="project" value="InterPro"/>
</dbReference>
<evidence type="ECO:0000256" key="6">
    <source>
        <dbReference type="ARBA" id="ARBA00023146"/>
    </source>
</evidence>
<dbReference type="InterPro" id="IPR009008">
    <property type="entry name" value="Val/Leu/Ile-tRNA-synth_edit"/>
</dbReference>
<evidence type="ECO:0000256" key="2">
    <source>
        <dbReference type="ARBA" id="ARBA00022598"/>
    </source>
</evidence>
<dbReference type="AlphaFoldDB" id="A0A167EHT4"/>
<dbReference type="GO" id="GO:0005524">
    <property type="term" value="F:ATP binding"/>
    <property type="evidence" value="ECO:0007669"/>
    <property type="project" value="UniProtKB-KW"/>
</dbReference>
<dbReference type="Pfam" id="PF00133">
    <property type="entry name" value="tRNA-synt_1"/>
    <property type="match status" value="1"/>
</dbReference>
<dbReference type="PRINTS" id="PR00984">
    <property type="entry name" value="TRNASYNTHILE"/>
</dbReference>
<dbReference type="RefSeq" id="XP_018736578.1">
    <property type="nucleotide sequence ID" value="XM_018882174.1"/>
</dbReference>
<evidence type="ECO:0000256" key="3">
    <source>
        <dbReference type="ARBA" id="ARBA00022741"/>
    </source>
</evidence>
<evidence type="ECO:0000256" key="1">
    <source>
        <dbReference type="ARBA" id="ARBA00013165"/>
    </source>
</evidence>
<dbReference type="PANTHER" id="PTHR42765">
    <property type="entry name" value="SOLEUCYL-TRNA SYNTHETASE"/>
    <property type="match status" value="1"/>
</dbReference>
<keyword evidence="6 8" id="KW-0030">Aminoacyl-tRNA synthetase</keyword>
<feature type="domain" description="Aminoacyl-tRNA synthetase class Ia" evidence="9">
    <location>
        <begin position="67"/>
        <end position="594"/>
    </location>
</feature>
<gene>
    <name evidence="10" type="primary">ISM1</name>
    <name evidence="10" type="ORF">AWJ20_5058</name>
</gene>
<dbReference type="InterPro" id="IPR002301">
    <property type="entry name" value="Ile-tRNA-ligase"/>
</dbReference>
<dbReference type="GeneID" id="30037258"/>
<proteinExistence type="inferred from homology"/>
<evidence type="ECO:0000259" key="9">
    <source>
        <dbReference type="Pfam" id="PF00133"/>
    </source>
</evidence>
<dbReference type="Proteomes" id="UP000189580">
    <property type="component" value="Chromosome d"/>
</dbReference>
<sequence length="595" mass="66836">MLLPRVSSRALAKTPLRSPCLARWNSTTSSTTDIYKKYADTLALPSSTFKSIASAEDIERYIQETGQDLYQWQRENLSKNGEKEVVFHDGPPYANGDLHLGHALNKILKDIINRYHVVKGQKVSYIPGWDCHGLPNELAALEKAKKKHGSKAVQSFTVQKKRELAYEHAMTMSLKQKEAFEGFAVMADWKQEGEKSIYRTLTTDYVLRQLVVFKNMVEKGLISRQERPVYWSVESGTALAESELQYGEHKTQTVVVRYPLVRVGDELSKMLSSAGLSVAELSVAIWTTTPWTLVANRAVAIHPEIEYGIVSTPTHGYIITAVSRYDEIPDHTPTGITFPGSALLGAKYDCPIRGESNFPILPATYVTSTSGTGLVHSAPGHGKEDYLMCKEYKILPYSPIDNYGRYTMDLAAPLKPLLTGLNARKEGQKVVLELLENANLLVSTSTIQHNIPFDWRSKTPVMVRSTPQFFADVGSIKEQALESLNQVKFYPESGKNRLTAFTVSRSEWCISRQRVWGVPIPVLYHKTTGETLMNSETIEHIIKTIESDGDKGLSNWFDNDDTNMTRWLPAQYASDANSYRRGTETMDVWFDSGTR</sequence>
<evidence type="ECO:0000256" key="8">
    <source>
        <dbReference type="RuleBase" id="RU363035"/>
    </source>
</evidence>
<dbReference type="GO" id="GO:0002161">
    <property type="term" value="F:aminoacyl-tRNA deacylase activity"/>
    <property type="evidence" value="ECO:0007669"/>
    <property type="project" value="InterPro"/>
</dbReference>
<keyword evidence="11" id="KW-1185">Reference proteome</keyword>
<dbReference type="Gene3D" id="3.90.740.10">
    <property type="entry name" value="Valyl/Leucyl/Isoleucyl-tRNA synthetase, editing domain"/>
    <property type="match status" value="1"/>
</dbReference>
<dbReference type="SUPFAM" id="SSF50677">
    <property type="entry name" value="ValRS/IleRS/LeuRS editing domain"/>
    <property type="match status" value="1"/>
</dbReference>
<name>A0A167EHT4_9ASCO</name>
<dbReference type="PROSITE" id="PS00178">
    <property type="entry name" value="AA_TRNA_LIGASE_I"/>
    <property type="match status" value="1"/>
</dbReference>
<dbReference type="Gene3D" id="3.40.50.620">
    <property type="entry name" value="HUPs"/>
    <property type="match status" value="2"/>
</dbReference>
<keyword evidence="4 8" id="KW-0067">ATP-binding</keyword>
<dbReference type="InterPro" id="IPR002300">
    <property type="entry name" value="aa-tRNA-synth_Ia"/>
</dbReference>
<accession>A0A167EHT4</accession>
<dbReference type="GO" id="GO:0005739">
    <property type="term" value="C:mitochondrion"/>
    <property type="evidence" value="ECO:0007669"/>
    <property type="project" value="TreeGrafter"/>
</dbReference>
<evidence type="ECO:0000313" key="11">
    <source>
        <dbReference type="Proteomes" id="UP000189580"/>
    </source>
</evidence>
<reference evidence="10 11" key="1">
    <citation type="submission" date="2016-02" db="EMBL/GenBank/DDBJ databases">
        <title>Complete genome sequence and transcriptome regulation of the pentose utilising yeast Sugiyamaella lignohabitans.</title>
        <authorList>
            <person name="Bellasio M."/>
            <person name="Peymann A."/>
            <person name="Valli M."/>
            <person name="Sipitzky M."/>
            <person name="Graf A."/>
            <person name="Sauer M."/>
            <person name="Marx H."/>
            <person name="Mattanovich D."/>
        </authorList>
    </citation>
    <scope>NUCLEOTIDE SEQUENCE [LARGE SCALE GENOMIC DNA]</scope>
    <source>
        <strain evidence="10 11">CBS 10342</strain>
    </source>
</reference>
<dbReference type="GO" id="GO:0032543">
    <property type="term" value="P:mitochondrial translation"/>
    <property type="evidence" value="ECO:0007669"/>
    <property type="project" value="TreeGrafter"/>
</dbReference>
<evidence type="ECO:0000256" key="5">
    <source>
        <dbReference type="ARBA" id="ARBA00022917"/>
    </source>
</evidence>
<dbReference type="EC" id="6.1.1.5" evidence="1"/>
<dbReference type="InterPro" id="IPR050081">
    <property type="entry name" value="Ile-tRNA_ligase"/>
</dbReference>
<comment type="similarity">
    <text evidence="8">Belongs to the class-I aminoacyl-tRNA synthetase family.</text>
</comment>
<keyword evidence="5 8" id="KW-0648">Protein biosynthesis</keyword>
<dbReference type="PANTHER" id="PTHR42765:SF1">
    <property type="entry name" value="ISOLEUCINE--TRNA LIGASE, MITOCHONDRIAL"/>
    <property type="match status" value="1"/>
</dbReference>
<keyword evidence="3 8" id="KW-0547">Nucleotide-binding</keyword>
<keyword evidence="2 8" id="KW-0436">Ligase</keyword>
<dbReference type="OrthoDB" id="10264412at2759"/>
<dbReference type="GO" id="GO:0004822">
    <property type="term" value="F:isoleucine-tRNA ligase activity"/>
    <property type="evidence" value="ECO:0007669"/>
    <property type="project" value="UniProtKB-EC"/>
</dbReference>
<protein>
    <recommendedName>
        <fullName evidence="1">isoleucine--tRNA ligase</fullName>
        <ecNumber evidence="1">6.1.1.5</ecNumber>
    </recommendedName>
    <alternativeName>
        <fullName evidence="7">Isoleucyl-tRNA synthetase</fullName>
    </alternativeName>
</protein>